<dbReference type="GO" id="GO:0016020">
    <property type="term" value="C:membrane"/>
    <property type="evidence" value="ECO:0007669"/>
    <property type="project" value="UniProtKB-SubCell"/>
</dbReference>
<dbReference type="InterPro" id="IPR050665">
    <property type="entry name" value="Cytochrome_P450_Monooxygen"/>
</dbReference>
<evidence type="ECO:0000256" key="8">
    <source>
        <dbReference type="ARBA" id="ARBA00023004"/>
    </source>
</evidence>
<keyword evidence="10" id="KW-0472">Membrane</keyword>
<reference evidence="15" key="1">
    <citation type="journal article" date="2017" name="Nat. Commun.">
        <title>The asparagus genome sheds light on the origin and evolution of a young Y chromosome.</title>
        <authorList>
            <person name="Harkess A."/>
            <person name="Zhou J."/>
            <person name="Xu C."/>
            <person name="Bowers J.E."/>
            <person name="Van der Hulst R."/>
            <person name="Ayyampalayam S."/>
            <person name="Mercati F."/>
            <person name="Riccardi P."/>
            <person name="McKain M.R."/>
            <person name="Kakrana A."/>
            <person name="Tang H."/>
            <person name="Ray J."/>
            <person name="Groenendijk J."/>
            <person name="Arikit S."/>
            <person name="Mathioni S.M."/>
            <person name="Nakano M."/>
            <person name="Shan H."/>
            <person name="Telgmann-Rauber A."/>
            <person name="Kanno A."/>
            <person name="Yue Z."/>
            <person name="Chen H."/>
            <person name="Li W."/>
            <person name="Chen Y."/>
            <person name="Xu X."/>
            <person name="Zhang Y."/>
            <person name="Luo S."/>
            <person name="Chen H."/>
            <person name="Gao J."/>
            <person name="Mao Z."/>
            <person name="Pires J.C."/>
            <person name="Luo M."/>
            <person name="Kudrna D."/>
            <person name="Wing R.A."/>
            <person name="Meyers B.C."/>
            <person name="Yi K."/>
            <person name="Kong H."/>
            <person name="Lavrijsen P."/>
            <person name="Sunseri F."/>
            <person name="Falavigna A."/>
            <person name="Ye Y."/>
            <person name="Leebens-Mack J.H."/>
            <person name="Chen G."/>
        </authorList>
    </citation>
    <scope>NUCLEOTIDE SEQUENCE [LARGE SCALE GENOMIC DNA]</scope>
    <source>
        <strain evidence="15">cv. DH0086</strain>
    </source>
</reference>
<dbReference type="FunFam" id="1.10.630.10:FF:000029">
    <property type="entry name" value="Cytochrome P450 734A1"/>
    <property type="match status" value="1"/>
</dbReference>
<evidence type="ECO:0000256" key="9">
    <source>
        <dbReference type="ARBA" id="ARBA00023033"/>
    </source>
</evidence>
<dbReference type="InterPro" id="IPR036396">
    <property type="entry name" value="Cyt_P450_sf"/>
</dbReference>
<proteinExistence type="inferred from homology"/>
<dbReference type="GO" id="GO:0016705">
    <property type="term" value="F:oxidoreductase activity, acting on paired donors, with incorporation or reduction of molecular oxygen"/>
    <property type="evidence" value="ECO:0007669"/>
    <property type="project" value="InterPro"/>
</dbReference>
<dbReference type="InterPro" id="IPR001128">
    <property type="entry name" value="Cyt_P450"/>
</dbReference>
<dbReference type="GO" id="GO:0004497">
    <property type="term" value="F:monooxygenase activity"/>
    <property type="evidence" value="ECO:0007669"/>
    <property type="project" value="UniProtKB-KW"/>
</dbReference>
<keyword evidence="7 12" id="KW-0560">Oxidoreductase</keyword>
<organism evidence="14 15">
    <name type="scientific">Asparagus officinalis</name>
    <name type="common">Garden asparagus</name>
    <dbReference type="NCBI Taxonomy" id="4686"/>
    <lineage>
        <taxon>Eukaryota</taxon>
        <taxon>Viridiplantae</taxon>
        <taxon>Streptophyta</taxon>
        <taxon>Embryophyta</taxon>
        <taxon>Tracheophyta</taxon>
        <taxon>Spermatophyta</taxon>
        <taxon>Magnoliopsida</taxon>
        <taxon>Liliopsida</taxon>
        <taxon>Asparagales</taxon>
        <taxon>Asparagaceae</taxon>
        <taxon>Asparagoideae</taxon>
        <taxon>Asparagus</taxon>
    </lineage>
</organism>
<keyword evidence="3 11" id="KW-0349">Heme</keyword>
<dbReference type="GO" id="GO:0008202">
    <property type="term" value="P:steroid metabolic process"/>
    <property type="evidence" value="ECO:0007669"/>
    <property type="project" value="UniProtKB-ARBA"/>
</dbReference>
<evidence type="ECO:0000256" key="6">
    <source>
        <dbReference type="ARBA" id="ARBA00022989"/>
    </source>
</evidence>
<dbReference type="PRINTS" id="PR00463">
    <property type="entry name" value="EP450I"/>
</dbReference>
<evidence type="ECO:0000256" key="5">
    <source>
        <dbReference type="ARBA" id="ARBA00022723"/>
    </source>
</evidence>
<dbReference type="OMA" id="QQMHLFS"/>
<dbReference type="OrthoDB" id="1470350at2759"/>
<evidence type="ECO:0000256" key="1">
    <source>
        <dbReference type="ARBA" id="ARBA00004167"/>
    </source>
</evidence>
<keyword evidence="4" id="KW-0812">Transmembrane</keyword>
<gene>
    <name evidence="14" type="ORF">A4U43_C07F9230</name>
</gene>
<evidence type="ECO:0000256" key="10">
    <source>
        <dbReference type="ARBA" id="ARBA00023136"/>
    </source>
</evidence>
<dbReference type="PROSITE" id="PS00086">
    <property type="entry name" value="CYTOCHROME_P450"/>
    <property type="match status" value="1"/>
</dbReference>
<evidence type="ECO:0008006" key="16">
    <source>
        <dbReference type="Google" id="ProtNLM"/>
    </source>
</evidence>
<name>A0A5P1EAP6_ASPOF</name>
<dbReference type="PANTHER" id="PTHR24282">
    <property type="entry name" value="CYTOCHROME P450 FAMILY MEMBER"/>
    <property type="match status" value="1"/>
</dbReference>
<dbReference type="InterPro" id="IPR017972">
    <property type="entry name" value="Cyt_P450_CS"/>
</dbReference>
<protein>
    <recommendedName>
        <fullName evidence="16">Cytochrome P450</fullName>
    </recommendedName>
</protein>
<dbReference type="SUPFAM" id="SSF48264">
    <property type="entry name" value="Cytochrome P450"/>
    <property type="match status" value="1"/>
</dbReference>
<dbReference type="Pfam" id="PF00067">
    <property type="entry name" value="p450"/>
    <property type="match status" value="1"/>
</dbReference>
<evidence type="ECO:0000256" key="7">
    <source>
        <dbReference type="ARBA" id="ARBA00023002"/>
    </source>
</evidence>
<comment type="cofactor">
    <cofactor evidence="11">
        <name>heme</name>
        <dbReference type="ChEBI" id="CHEBI:30413"/>
    </cofactor>
</comment>
<keyword evidence="6" id="KW-1133">Transmembrane helix</keyword>
<keyword evidence="8 11" id="KW-0408">Iron</keyword>
<evidence type="ECO:0000256" key="4">
    <source>
        <dbReference type="ARBA" id="ARBA00022692"/>
    </source>
</evidence>
<accession>A0A5P1EAP6</accession>
<dbReference type="GO" id="GO:0020037">
    <property type="term" value="F:heme binding"/>
    <property type="evidence" value="ECO:0007669"/>
    <property type="project" value="InterPro"/>
</dbReference>
<dbReference type="GO" id="GO:0005506">
    <property type="term" value="F:iron ion binding"/>
    <property type="evidence" value="ECO:0007669"/>
    <property type="project" value="InterPro"/>
</dbReference>
<evidence type="ECO:0000256" key="11">
    <source>
        <dbReference type="PIRSR" id="PIRSR602401-1"/>
    </source>
</evidence>
<evidence type="ECO:0000256" key="2">
    <source>
        <dbReference type="ARBA" id="ARBA00010617"/>
    </source>
</evidence>
<dbReference type="Proteomes" id="UP000243459">
    <property type="component" value="Chromosome 7"/>
</dbReference>
<evidence type="ECO:0000256" key="3">
    <source>
        <dbReference type="ARBA" id="ARBA00022617"/>
    </source>
</evidence>
<sequence>MHYYILPILFLLSLRLLKRHLWIPYRIQAHFAAQGIHGPARNLLSGNASQIRDLIGRAQLNPIRPISHDIVHRVAPHYERWSERYGKRFLYWFGSGPRLAVTDPDSIKEVLMDQTGTFVKVGFNPLSKQLFGEGLVGLKGEEWAKRRKILSPVFNMERIKSWVPEIATITSNMLDKWEVLQRKKSSEFELDVHKEFHILAADVISQIAFGSSYEEGKRIFQLQEEQMVLVSLAIRSIYIPGFRFLPTPKNQKRRRLKMEISDSLRKLIQANGKKCENSKNLLGIMISEKMEIETVIDECKTFYFAGKETTANLLTWAILLLALHQEWQSKARDEVITICGKHRIPNSDDLNDLKIITMILKETLRLYSPAVMINRLTTRNIKLSGLDIPSGTIIYMPTIAVHHDTQVWGNDANEFNPERFSANKGHHLGAFYPFGIGPTICIGQNLAMTEAKVALAMILQRFEFTISPSYVHAPMLLVTLQPQHGAQILLRKIVY</sequence>
<evidence type="ECO:0000313" key="15">
    <source>
        <dbReference type="Proteomes" id="UP000243459"/>
    </source>
</evidence>
<comment type="subcellular location">
    <subcellularLocation>
        <location evidence="1">Membrane</location>
        <topology evidence="1">Single-pass membrane protein</topology>
    </subcellularLocation>
</comment>
<feature type="chain" id="PRO_5024368792" description="Cytochrome P450" evidence="13">
    <location>
        <begin position="21"/>
        <end position="495"/>
    </location>
</feature>
<dbReference type="PRINTS" id="PR00385">
    <property type="entry name" value="P450"/>
</dbReference>
<dbReference type="Gene3D" id="1.10.630.10">
    <property type="entry name" value="Cytochrome P450"/>
    <property type="match status" value="1"/>
</dbReference>
<dbReference type="EMBL" id="CM007387">
    <property type="protein sequence ID" value="ONK62894.1"/>
    <property type="molecule type" value="Genomic_DNA"/>
</dbReference>
<keyword evidence="13" id="KW-0732">Signal</keyword>
<dbReference type="PANTHER" id="PTHR24282:SF211">
    <property type="entry name" value="CYTOCHROME P450-RELATED"/>
    <property type="match status" value="1"/>
</dbReference>
<dbReference type="InterPro" id="IPR002401">
    <property type="entry name" value="Cyt_P450_E_grp-I"/>
</dbReference>
<feature type="signal peptide" evidence="13">
    <location>
        <begin position="1"/>
        <end position="20"/>
    </location>
</feature>
<evidence type="ECO:0000313" key="14">
    <source>
        <dbReference type="EMBL" id="ONK62894.1"/>
    </source>
</evidence>
<evidence type="ECO:0000256" key="12">
    <source>
        <dbReference type="RuleBase" id="RU000461"/>
    </source>
</evidence>
<keyword evidence="9 12" id="KW-0503">Monooxygenase</keyword>
<keyword evidence="5 11" id="KW-0479">Metal-binding</keyword>
<dbReference type="Gramene" id="ONK62894">
    <property type="protein sequence ID" value="ONK62894"/>
    <property type="gene ID" value="A4U43_C07F9230"/>
</dbReference>
<comment type="similarity">
    <text evidence="2 12">Belongs to the cytochrome P450 family.</text>
</comment>
<feature type="binding site" description="axial binding residue" evidence="11">
    <location>
        <position position="441"/>
    </location>
    <ligand>
        <name>heme</name>
        <dbReference type="ChEBI" id="CHEBI:30413"/>
    </ligand>
    <ligandPart>
        <name>Fe</name>
        <dbReference type="ChEBI" id="CHEBI:18248"/>
    </ligandPart>
</feature>
<dbReference type="AlphaFoldDB" id="A0A5P1EAP6"/>
<evidence type="ECO:0000256" key="13">
    <source>
        <dbReference type="SAM" id="SignalP"/>
    </source>
</evidence>
<keyword evidence="15" id="KW-1185">Reference proteome</keyword>